<evidence type="ECO:0000256" key="2">
    <source>
        <dbReference type="ARBA" id="ARBA00022692"/>
    </source>
</evidence>
<dbReference type="EMBL" id="CP080764">
    <property type="protein sequence ID" value="QYY43060.1"/>
    <property type="molecule type" value="Genomic_DNA"/>
</dbReference>
<gene>
    <name evidence="7" type="ORF">K3F53_01730</name>
    <name evidence="8" type="ORF">SAMN04489735_103329</name>
</gene>
<dbReference type="GeneID" id="97140079"/>
<evidence type="ECO:0000256" key="1">
    <source>
        <dbReference type="ARBA" id="ARBA00004141"/>
    </source>
</evidence>
<feature type="transmembrane region" description="Helical" evidence="5">
    <location>
        <begin position="411"/>
        <end position="429"/>
    </location>
</feature>
<dbReference type="GO" id="GO:0016020">
    <property type="term" value="C:membrane"/>
    <property type="evidence" value="ECO:0007669"/>
    <property type="project" value="UniProtKB-SubCell"/>
</dbReference>
<reference evidence="7 10" key="2">
    <citation type="submission" date="2021-08" db="EMBL/GenBank/DDBJ databases">
        <title>Complete genome sequence of the strain Aneurinibacillus thermoaerophilus CCM 8960.</title>
        <authorList>
            <person name="Musilova J."/>
            <person name="Kourilova X."/>
            <person name="Pernicova I."/>
            <person name="Bezdicek M."/>
            <person name="Lengerova M."/>
            <person name="Obruca S."/>
            <person name="Sedlar K."/>
        </authorList>
    </citation>
    <scope>NUCLEOTIDE SEQUENCE [LARGE SCALE GENOMIC DNA]</scope>
    <source>
        <strain evidence="7 10">CCM 8960</strain>
    </source>
</reference>
<organism evidence="8 9">
    <name type="scientific">Aneurinibacillus thermoaerophilus</name>
    <dbReference type="NCBI Taxonomy" id="143495"/>
    <lineage>
        <taxon>Bacteria</taxon>
        <taxon>Bacillati</taxon>
        <taxon>Bacillota</taxon>
        <taxon>Bacilli</taxon>
        <taxon>Bacillales</taxon>
        <taxon>Paenibacillaceae</taxon>
        <taxon>Aneurinibacillus group</taxon>
        <taxon>Aneurinibacillus</taxon>
    </lineage>
</organism>
<dbReference type="EMBL" id="FNDE01000033">
    <property type="protein sequence ID" value="SDH57253.1"/>
    <property type="molecule type" value="Genomic_DNA"/>
</dbReference>
<feature type="transmembrane region" description="Helical" evidence="5">
    <location>
        <begin position="329"/>
        <end position="347"/>
    </location>
</feature>
<keyword evidence="2 5" id="KW-0812">Transmembrane</keyword>
<dbReference type="PANTHER" id="PTHR42770:SF8">
    <property type="entry name" value="PUTRESCINE IMPORTER PUUP"/>
    <property type="match status" value="1"/>
</dbReference>
<dbReference type="InterPro" id="IPR004841">
    <property type="entry name" value="AA-permease/SLC12A_dom"/>
</dbReference>
<feature type="domain" description="Amino acid permease/ SLC12A" evidence="6">
    <location>
        <begin position="14"/>
        <end position="382"/>
    </location>
</feature>
<dbReference type="Gene3D" id="1.20.1740.10">
    <property type="entry name" value="Amino acid/polyamine transporter I"/>
    <property type="match status" value="1"/>
</dbReference>
<feature type="transmembrane region" description="Helical" evidence="5">
    <location>
        <begin position="268"/>
        <end position="295"/>
    </location>
</feature>
<keyword evidence="3 5" id="KW-1133">Transmembrane helix</keyword>
<feature type="transmembrane region" description="Helical" evidence="5">
    <location>
        <begin position="46"/>
        <end position="65"/>
    </location>
</feature>
<evidence type="ECO:0000256" key="5">
    <source>
        <dbReference type="SAM" id="Phobius"/>
    </source>
</evidence>
<evidence type="ECO:0000256" key="4">
    <source>
        <dbReference type="ARBA" id="ARBA00023136"/>
    </source>
</evidence>
<evidence type="ECO:0000313" key="9">
    <source>
        <dbReference type="Proteomes" id="UP000198956"/>
    </source>
</evidence>
<dbReference type="PANTHER" id="PTHR42770">
    <property type="entry name" value="AMINO ACID TRANSPORTER-RELATED"/>
    <property type="match status" value="1"/>
</dbReference>
<feature type="transmembrane region" description="Helical" evidence="5">
    <location>
        <begin position="190"/>
        <end position="209"/>
    </location>
</feature>
<accession>A0A1G8DHX7</accession>
<feature type="transmembrane region" description="Helical" evidence="5">
    <location>
        <begin position="353"/>
        <end position="374"/>
    </location>
</feature>
<keyword evidence="4 5" id="KW-0472">Membrane</keyword>
<proteinExistence type="predicted"/>
<dbReference type="GO" id="GO:0055085">
    <property type="term" value="P:transmembrane transport"/>
    <property type="evidence" value="ECO:0007669"/>
    <property type="project" value="InterPro"/>
</dbReference>
<dbReference type="PIRSF" id="PIRSF006060">
    <property type="entry name" value="AA_transporter"/>
    <property type="match status" value="1"/>
</dbReference>
<evidence type="ECO:0000256" key="3">
    <source>
        <dbReference type="ARBA" id="ARBA00022989"/>
    </source>
</evidence>
<protein>
    <submittedName>
        <fullName evidence="7">APC family permease</fullName>
    </submittedName>
    <submittedName>
        <fullName evidence="8">Putrescine:proton symporter, AAT family</fullName>
    </submittedName>
</protein>
<comment type="subcellular location">
    <subcellularLocation>
        <location evidence="1">Membrane</location>
        <topology evidence="1">Multi-pass membrane protein</topology>
    </subcellularLocation>
</comment>
<reference evidence="8 9" key="1">
    <citation type="submission" date="2016-10" db="EMBL/GenBank/DDBJ databases">
        <authorList>
            <person name="de Groot N.N."/>
        </authorList>
    </citation>
    <scope>NUCLEOTIDE SEQUENCE [LARGE SCALE GENOMIC DNA]</scope>
    <source>
        <strain evidence="8 9">L 420-91</strain>
    </source>
</reference>
<dbReference type="OrthoDB" id="9762947at2"/>
<dbReference type="AlphaFoldDB" id="A0A1G8DHX7"/>
<evidence type="ECO:0000313" key="10">
    <source>
        <dbReference type="Proteomes" id="UP000826616"/>
    </source>
</evidence>
<feature type="transmembrane region" description="Helical" evidence="5">
    <location>
        <begin position="229"/>
        <end position="248"/>
    </location>
</feature>
<feature type="transmembrane region" description="Helical" evidence="5">
    <location>
        <begin position="151"/>
        <end position="170"/>
    </location>
</feature>
<feature type="transmembrane region" description="Helical" evidence="5">
    <location>
        <begin position="386"/>
        <end position="405"/>
    </location>
</feature>
<sequence length="475" mass="51937">MEKVTLKRSLKLWHIVLMGIGYMTPMVVFDTFGIASETTGGHVPTAYILALVAMLFTAASYGKMIQVFPNAGSAYTYTQRTISPHIGFLVGWAALMDYLFLPMVNALIAQIYLSATFPGLPAWIWVIGFVAIVTLVNIFSVNFTANFNTMLVVFQTLIMVVFIGVAIKRLLNGDGTGMLFSIEPFYKEGINTSALIAGATLMCFSYLGFDAVTTLSEETPNPKKTIPRAIFLVALIGGAMFIITSYFIQSVFPTAAHFKDPEASSPEIAAYMGGLAFQVFFLAGGLAGTLASGVASHASVSRLLYVMGRDSVLPNKLFGYIHPRWRTPVANIVLVGLISVTAVFFDLATAASFINFGALIAFTFVNLSVISYYVVRKKMHKTFKGFFSYLVMPLLGAGAVAILWANLEKSSLMLGIGWAIVGFIYLLYITKLFKVKPASIHFEEMEEMHPSSYIDEEEKSFAVEETGEINQAKNA</sequence>
<keyword evidence="10" id="KW-1185">Reference proteome</keyword>
<dbReference type="Proteomes" id="UP000826616">
    <property type="component" value="Chromosome"/>
</dbReference>
<dbReference type="Proteomes" id="UP000198956">
    <property type="component" value="Unassembled WGS sequence"/>
</dbReference>
<dbReference type="Pfam" id="PF00324">
    <property type="entry name" value="AA_permease"/>
    <property type="match status" value="1"/>
</dbReference>
<feature type="transmembrane region" description="Helical" evidence="5">
    <location>
        <begin position="86"/>
        <end position="108"/>
    </location>
</feature>
<dbReference type="InterPro" id="IPR050367">
    <property type="entry name" value="APC_superfamily"/>
</dbReference>
<evidence type="ECO:0000313" key="7">
    <source>
        <dbReference type="EMBL" id="QYY43060.1"/>
    </source>
</evidence>
<evidence type="ECO:0000313" key="8">
    <source>
        <dbReference type="EMBL" id="SDH57253.1"/>
    </source>
</evidence>
<feature type="transmembrane region" description="Helical" evidence="5">
    <location>
        <begin position="120"/>
        <end position="139"/>
    </location>
</feature>
<evidence type="ECO:0000259" key="6">
    <source>
        <dbReference type="Pfam" id="PF00324"/>
    </source>
</evidence>
<name>A0A1G8DHX7_ANETH</name>
<feature type="transmembrane region" description="Helical" evidence="5">
    <location>
        <begin position="12"/>
        <end position="34"/>
    </location>
</feature>
<dbReference type="RefSeq" id="WP_057900082.1">
    <property type="nucleotide sequence ID" value="NZ_CP080764.1"/>
</dbReference>